<dbReference type="Pfam" id="PF04516">
    <property type="entry name" value="CP2"/>
    <property type="match status" value="1"/>
</dbReference>
<keyword evidence="10" id="KW-1185">Reference proteome</keyword>
<dbReference type="InterPro" id="IPR040167">
    <property type="entry name" value="TF_CP2-like"/>
</dbReference>
<keyword evidence="3 6" id="KW-0238">DNA-binding</keyword>
<dbReference type="InterPro" id="IPR057520">
    <property type="entry name" value="GRHL1/CP2_C"/>
</dbReference>
<keyword evidence="2" id="KW-0805">Transcription regulation</keyword>
<evidence type="ECO:0000256" key="1">
    <source>
        <dbReference type="ARBA" id="ARBA00004123"/>
    </source>
</evidence>
<evidence type="ECO:0000256" key="2">
    <source>
        <dbReference type="ARBA" id="ARBA00023015"/>
    </source>
</evidence>
<dbReference type="PANTHER" id="PTHR11037">
    <property type="entry name" value="TRANSCRIPTION FACTOR CP2"/>
    <property type="match status" value="1"/>
</dbReference>
<comment type="subcellular location">
    <subcellularLocation>
        <location evidence="1 6">Nucleus</location>
    </subcellularLocation>
</comment>
<reference evidence="9" key="1">
    <citation type="submission" date="2025-08" db="UniProtKB">
        <authorList>
            <consortium name="Ensembl"/>
        </authorList>
    </citation>
    <scope>IDENTIFICATION</scope>
</reference>
<dbReference type="Proteomes" id="UP000694424">
    <property type="component" value="Unplaced"/>
</dbReference>
<evidence type="ECO:0000256" key="6">
    <source>
        <dbReference type="PROSITE-ProRule" id="PRU01313"/>
    </source>
</evidence>
<protein>
    <recommendedName>
        <fullName evidence="8">Grh/CP2 DB domain-containing protein</fullName>
    </recommendedName>
</protein>
<evidence type="ECO:0000256" key="7">
    <source>
        <dbReference type="SAM" id="MobiDB-lite"/>
    </source>
</evidence>
<proteinExistence type="predicted"/>
<dbReference type="PANTHER" id="PTHR11037:SF12">
    <property type="entry name" value="GRH_CP2 DB DOMAIN-CONTAINING PROTEIN"/>
    <property type="match status" value="1"/>
</dbReference>
<feature type="region of interest" description="Disordered" evidence="7">
    <location>
        <begin position="379"/>
        <end position="402"/>
    </location>
</feature>
<dbReference type="AlphaFoldDB" id="A0A8B9NX46"/>
<dbReference type="Pfam" id="PF25416">
    <property type="entry name" value="GRHL1_C"/>
    <property type="match status" value="1"/>
</dbReference>
<evidence type="ECO:0000313" key="9">
    <source>
        <dbReference type="Ensembl" id="ENSAOWP00000001080.1"/>
    </source>
</evidence>
<keyword evidence="5 6" id="KW-0539">Nucleus</keyword>
<dbReference type="GO" id="GO:0005634">
    <property type="term" value="C:nucleus"/>
    <property type="evidence" value="ECO:0007669"/>
    <property type="project" value="UniProtKB-SubCell"/>
</dbReference>
<name>A0A8B9NX46_APTOW</name>
<evidence type="ECO:0000313" key="10">
    <source>
        <dbReference type="Proteomes" id="UP000694424"/>
    </source>
</evidence>
<evidence type="ECO:0000256" key="5">
    <source>
        <dbReference type="ARBA" id="ARBA00023242"/>
    </source>
</evidence>
<dbReference type="Ensembl" id="ENSAOWT00000001227.1">
    <property type="protein sequence ID" value="ENSAOWP00000001080.1"/>
    <property type="gene ID" value="ENSAOWG00000000784.1"/>
</dbReference>
<dbReference type="InterPro" id="IPR007604">
    <property type="entry name" value="CP2"/>
</dbReference>
<keyword evidence="4" id="KW-0804">Transcription</keyword>
<evidence type="ECO:0000256" key="3">
    <source>
        <dbReference type="ARBA" id="ARBA00023125"/>
    </source>
</evidence>
<sequence length="402" mass="44403">LYWCMKLPQPRGAARREPLPLLKQEEPNGISTSEPHCPAFQYVLAAATSPAVKQHEETLTYLNQGQSYEIRMLGTPRSEPGEGRRLLKSVVRVVFHNRRLQYTEQQQLEGWRWSRPGDRILDIDIPLSVGILEPQIHPTLLNTVEFLWDPARRTSVFVQVHCISTEFTLRKNGGEKGVPFRIQIDTFGAGGKGDPPEHLHSASCLVKVFKPKGADRKQKTDREKVEKQPILEREKYQPAYESTVLAECAPWPEALPPPGSPPGLPSPHPSLCLRRGLRPRLTLYVCREPAAEPRGSAGAQRRPHPRPRAGLYQELHLEELSAAELSAKLAELLGLPPGQIQRVSRQGPSGIHVLVSDAMIRNLPEETCFVVAVSKGSAGGCGEGGRGAGRRREALGDGLPPG</sequence>
<feature type="domain" description="Grh/CP2 DB" evidence="8">
    <location>
        <begin position="35"/>
        <end position="271"/>
    </location>
</feature>
<reference evidence="9" key="2">
    <citation type="submission" date="2025-09" db="UniProtKB">
        <authorList>
            <consortium name="Ensembl"/>
        </authorList>
    </citation>
    <scope>IDENTIFICATION</scope>
</reference>
<evidence type="ECO:0000259" key="8">
    <source>
        <dbReference type="PROSITE" id="PS51968"/>
    </source>
</evidence>
<dbReference type="PROSITE" id="PS51968">
    <property type="entry name" value="GRH_CP2_DB"/>
    <property type="match status" value="1"/>
</dbReference>
<dbReference type="GO" id="GO:0000978">
    <property type="term" value="F:RNA polymerase II cis-regulatory region sequence-specific DNA binding"/>
    <property type="evidence" value="ECO:0007669"/>
    <property type="project" value="TreeGrafter"/>
</dbReference>
<dbReference type="GO" id="GO:0001228">
    <property type="term" value="F:DNA-binding transcription activator activity, RNA polymerase II-specific"/>
    <property type="evidence" value="ECO:0007669"/>
    <property type="project" value="TreeGrafter"/>
</dbReference>
<evidence type="ECO:0000256" key="4">
    <source>
        <dbReference type="ARBA" id="ARBA00023163"/>
    </source>
</evidence>
<accession>A0A8B9NX46</accession>
<organism evidence="9 10">
    <name type="scientific">Apteryx owenii</name>
    <name type="common">Little spotted kiwi</name>
    <dbReference type="NCBI Taxonomy" id="8824"/>
    <lineage>
        <taxon>Eukaryota</taxon>
        <taxon>Metazoa</taxon>
        <taxon>Chordata</taxon>
        <taxon>Craniata</taxon>
        <taxon>Vertebrata</taxon>
        <taxon>Euteleostomi</taxon>
        <taxon>Archelosauria</taxon>
        <taxon>Archosauria</taxon>
        <taxon>Dinosauria</taxon>
        <taxon>Saurischia</taxon>
        <taxon>Theropoda</taxon>
        <taxon>Coelurosauria</taxon>
        <taxon>Aves</taxon>
        <taxon>Palaeognathae</taxon>
        <taxon>Apterygiformes</taxon>
        <taxon>Apterygidae</taxon>
        <taxon>Apteryx</taxon>
    </lineage>
</organism>